<dbReference type="AlphaFoldDB" id="A0A917FVR0"/>
<reference evidence="1" key="1">
    <citation type="journal article" date="2014" name="Int. J. Syst. Evol. Microbiol.">
        <title>Complete genome sequence of Corynebacterium casei LMG S-19264T (=DSM 44701T), isolated from a smear-ripened cheese.</title>
        <authorList>
            <consortium name="US DOE Joint Genome Institute (JGI-PGF)"/>
            <person name="Walter F."/>
            <person name="Albersmeier A."/>
            <person name="Kalinowski J."/>
            <person name="Ruckert C."/>
        </authorList>
    </citation>
    <scope>NUCLEOTIDE SEQUENCE</scope>
    <source>
        <strain evidence="1">CGMCC 1.12987</strain>
    </source>
</reference>
<evidence type="ECO:0008006" key="3">
    <source>
        <dbReference type="Google" id="ProtNLM"/>
    </source>
</evidence>
<protein>
    <recommendedName>
        <fullName evidence="3">DUF2515 domain-containing protein</fullName>
    </recommendedName>
</protein>
<dbReference type="RefSeq" id="WP_188532090.1">
    <property type="nucleotide sequence ID" value="NZ_BMGR01000010.1"/>
</dbReference>
<dbReference type="InterPro" id="IPR019658">
    <property type="entry name" value="DUF2515"/>
</dbReference>
<name>A0A917FVR0_9BACL</name>
<dbReference type="Proteomes" id="UP000644756">
    <property type="component" value="Unassembled WGS sequence"/>
</dbReference>
<evidence type="ECO:0000313" key="1">
    <source>
        <dbReference type="EMBL" id="GGG12808.1"/>
    </source>
</evidence>
<dbReference type="EMBL" id="BMGR01000010">
    <property type="protein sequence ID" value="GGG12808.1"/>
    <property type="molecule type" value="Genomic_DNA"/>
</dbReference>
<keyword evidence="2" id="KW-1185">Reference proteome</keyword>
<evidence type="ECO:0000313" key="2">
    <source>
        <dbReference type="Proteomes" id="UP000644756"/>
    </source>
</evidence>
<accession>A0A917FVR0</accession>
<dbReference type="Pfam" id="PF10720">
    <property type="entry name" value="DUF2515"/>
    <property type="match status" value="1"/>
</dbReference>
<reference evidence="1" key="2">
    <citation type="submission" date="2020-09" db="EMBL/GenBank/DDBJ databases">
        <authorList>
            <person name="Sun Q."/>
            <person name="Zhou Y."/>
        </authorList>
    </citation>
    <scope>NUCLEOTIDE SEQUENCE</scope>
    <source>
        <strain evidence="1">CGMCC 1.12987</strain>
    </source>
</reference>
<proteinExistence type="predicted"/>
<comment type="caution">
    <text evidence="1">The sequence shown here is derived from an EMBL/GenBank/DDBJ whole genome shotgun (WGS) entry which is preliminary data.</text>
</comment>
<organism evidence="1 2">
    <name type="scientific">Paenibacillus abyssi</name>
    <dbReference type="NCBI Taxonomy" id="1340531"/>
    <lineage>
        <taxon>Bacteria</taxon>
        <taxon>Bacillati</taxon>
        <taxon>Bacillota</taxon>
        <taxon>Bacilli</taxon>
        <taxon>Bacillales</taxon>
        <taxon>Paenibacillaceae</taxon>
        <taxon>Paenibacillus</taxon>
    </lineage>
</organism>
<gene>
    <name evidence="1" type="ORF">GCM10010916_32160</name>
</gene>
<sequence length="446" mass="50673">MNKPSKRSGKVKHWFGRIAAWPGAAVHYFVNKWRGRAVSKKLAQSSERLLLSPVSLQELSDAWKPLAMAAVPPAGTAEMEASQSLGSIDSSFASAASFQEEERAVVARIREQTKRCNRNNVTRTAAYLAFYRRHPEVHWAFLAHMVSRNGGWNMTDLQGELLPRLLHRAQREATFGFLERANALIFGDAYPQLLLYEAGMQAGRELTHLLPAFGVSRFMAPVWSQFWRRRDPAILTVALIVNEQNFIEQRIVRHPYYRKHVLDAAFFGMQSLLQLNQILFPYELGKGSVKLGGIILEDFKDLHERIEFGKRLYAMLFSVPLIYEGAYSFACAVRHTGSRTDYAPHLFSMVRHRPRQRKYRERLEGCRLRPGAEPLYSPALAAAWPDVPLEPAEPGDWFKETASAAGYFRELALPRSFEITNEYGFALQKVEIAILAAQQFGTFAPK</sequence>